<dbReference type="PANTHER" id="PTHR42951:SF4">
    <property type="entry name" value="ACYL-COENZYME A THIOESTERASE MBLAC2"/>
    <property type="match status" value="1"/>
</dbReference>
<dbReference type="Gene3D" id="3.60.15.10">
    <property type="entry name" value="Ribonuclease Z/Hydroxyacylglutathione hydrolase-like"/>
    <property type="match status" value="1"/>
</dbReference>
<evidence type="ECO:0000313" key="6">
    <source>
        <dbReference type="Proteomes" id="UP001343257"/>
    </source>
</evidence>
<dbReference type="PANTHER" id="PTHR42951">
    <property type="entry name" value="METALLO-BETA-LACTAMASE DOMAIN-CONTAINING"/>
    <property type="match status" value="1"/>
</dbReference>
<dbReference type="Pfam" id="PF00753">
    <property type="entry name" value="Lactamase_B"/>
    <property type="match status" value="1"/>
</dbReference>
<reference evidence="5 6" key="1">
    <citation type="submission" date="2023-03" db="EMBL/GenBank/DDBJ databases">
        <title>Bacillus Genome Sequencing.</title>
        <authorList>
            <person name="Dunlap C."/>
        </authorList>
    </citation>
    <scope>NUCLEOTIDE SEQUENCE [LARGE SCALE GENOMIC DNA]</scope>
    <source>
        <strain evidence="5 6">NRS-52</strain>
    </source>
</reference>
<dbReference type="InterPro" id="IPR001279">
    <property type="entry name" value="Metallo-B-lactamas"/>
</dbReference>
<dbReference type="RefSeq" id="WP_328278527.1">
    <property type="nucleotide sequence ID" value="NZ_JARTLD010000032.1"/>
</dbReference>
<dbReference type="InterPro" id="IPR036866">
    <property type="entry name" value="RibonucZ/Hydroxyglut_hydro"/>
</dbReference>
<name>A0ABU6PTU6_9BACL</name>
<evidence type="ECO:0000259" key="4">
    <source>
        <dbReference type="SMART" id="SM00849"/>
    </source>
</evidence>
<dbReference type="SMART" id="SM00849">
    <property type="entry name" value="Lactamase_B"/>
    <property type="match status" value="1"/>
</dbReference>
<evidence type="ECO:0000313" key="5">
    <source>
        <dbReference type="EMBL" id="MED5018306.1"/>
    </source>
</evidence>
<comment type="catalytic activity">
    <reaction evidence="3">
        <text>3',5'-cyclic UMP + H2O = UMP + H(+)</text>
        <dbReference type="Rhea" id="RHEA:70575"/>
        <dbReference type="ChEBI" id="CHEBI:15377"/>
        <dbReference type="ChEBI" id="CHEBI:15378"/>
        <dbReference type="ChEBI" id="CHEBI:57865"/>
        <dbReference type="ChEBI" id="CHEBI:184387"/>
    </reaction>
    <physiologicalReaction direction="left-to-right" evidence="3">
        <dbReference type="Rhea" id="RHEA:70576"/>
    </physiologicalReaction>
</comment>
<comment type="caution">
    <text evidence="5">The sequence shown here is derived from an EMBL/GenBank/DDBJ whole genome shotgun (WGS) entry which is preliminary data.</text>
</comment>
<gene>
    <name evidence="5" type="ORF">P9847_13425</name>
</gene>
<comment type="function">
    <text evidence="2">Counteracts the endogenous Pycsar antiviral defense system. Phosphodiesterase that enables metal-dependent hydrolysis of host cyclic nucleotide Pycsar defense signals such as cCMP and cUMP.</text>
</comment>
<accession>A0ABU6PTU6</accession>
<organism evidence="5 6">
    <name type="scientific">Paenibacillus chibensis</name>
    <dbReference type="NCBI Taxonomy" id="59846"/>
    <lineage>
        <taxon>Bacteria</taxon>
        <taxon>Bacillati</taxon>
        <taxon>Bacillota</taxon>
        <taxon>Bacilli</taxon>
        <taxon>Bacillales</taxon>
        <taxon>Paenibacillaceae</taxon>
        <taxon>Paenibacillus</taxon>
    </lineage>
</organism>
<evidence type="ECO:0000256" key="1">
    <source>
        <dbReference type="ARBA" id="ARBA00034221"/>
    </source>
</evidence>
<dbReference type="InterPro" id="IPR050855">
    <property type="entry name" value="NDM-1-like"/>
</dbReference>
<proteinExistence type="predicted"/>
<evidence type="ECO:0000256" key="2">
    <source>
        <dbReference type="ARBA" id="ARBA00034301"/>
    </source>
</evidence>
<dbReference type="Proteomes" id="UP001343257">
    <property type="component" value="Unassembled WGS sequence"/>
</dbReference>
<feature type="domain" description="Metallo-beta-lactamase" evidence="4">
    <location>
        <begin position="20"/>
        <end position="219"/>
    </location>
</feature>
<keyword evidence="6" id="KW-1185">Reference proteome</keyword>
<sequence>MLKKISNRVYYMPHVSETDRPTLGLVCGDDYSLIIDSGNSPAHAKDFLELVQSMDIAPAKFVVITHWHWDHIFGMKTMGLPTLSHEDTKKKLKYLKTLKWDDASLDERVETGEEIEFCRDMIKREMPTRDHLELKVPEFTFNGRIEMDLGGITCVVEHVGGVHAQDSCIVYIPDTKVMFLGDCIYQDFYSGDWSYDRDELAILLKKLKKYDADYYLTGHQNPKTYGELWRELDELSRIGEIVGDETSLDAAVAAFQAEQHKVPDEEQLEYIQNFVSGNLKKSGYNRA</sequence>
<dbReference type="SUPFAM" id="SSF56281">
    <property type="entry name" value="Metallo-hydrolase/oxidoreductase"/>
    <property type="match status" value="1"/>
</dbReference>
<evidence type="ECO:0000256" key="3">
    <source>
        <dbReference type="ARBA" id="ARBA00048505"/>
    </source>
</evidence>
<dbReference type="EMBL" id="JARTLD010000032">
    <property type="protein sequence ID" value="MED5018306.1"/>
    <property type="molecule type" value="Genomic_DNA"/>
</dbReference>
<protein>
    <submittedName>
        <fullName evidence="5">MBL fold metallo-hydrolase</fullName>
    </submittedName>
</protein>
<comment type="catalytic activity">
    <reaction evidence="1">
        <text>3',5'-cyclic CMP + H2O = CMP + H(+)</text>
        <dbReference type="Rhea" id="RHEA:72675"/>
        <dbReference type="ChEBI" id="CHEBI:15377"/>
        <dbReference type="ChEBI" id="CHEBI:15378"/>
        <dbReference type="ChEBI" id="CHEBI:58003"/>
        <dbReference type="ChEBI" id="CHEBI:60377"/>
    </reaction>
    <physiologicalReaction direction="left-to-right" evidence="1">
        <dbReference type="Rhea" id="RHEA:72676"/>
    </physiologicalReaction>
</comment>